<evidence type="ECO:0000313" key="3">
    <source>
        <dbReference type="Proteomes" id="UP001237448"/>
    </source>
</evidence>
<protein>
    <submittedName>
        <fullName evidence="2">Uncharacterized protein YcgI (DUF1989 family)</fullName>
    </submittedName>
</protein>
<keyword evidence="3" id="KW-1185">Reference proteome</keyword>
<name>A0ABU0FGZ0_9HYPH</name>
<dbReference type="Pfam" id="PF09347">
    <property type="entry name" value="DUF1989"/>
    <property type="match status" value="1"/>
</dbReference>
<dbReference type="InterPro" id="IPR018959">
    <property type="entry name" value="DUF1989"/>
</dbReference>
<reference evidence="2 3" key="1">
    <citation type="submission" date="2023-07" db="EMBL/GenBank/DDBJ databases">
        <title>Genomic Encyclopedia of Type Strains, Phase IV (KMG-IV): sequencing the most valuable type-strain genomes for metagenomic binning, comparative biology and taxonomic classification.</title>
        <authorList>
            <person name="Goeker M."/>
        </authorList>
    </citation>
    <scope>NUCLEOTIDE SEQUENCE [LARGE SCALE GENOMIC DNA]</scope>
    <source>
        <strain evidence="2 3">DSM 5896</strain>
    </source>
</reference>
<organism evidence="2 3">
    <name type="scientific">Labrys monachus</name>
    <dbReference type="NCBI Taxonomy" id="217067"/>
    <lineage>
        <taxon>Bacteria</taxon>
        <taxon>Pseudomonadati</taxon>
        <taxon>Pseudomonadota</taxon>
        <taxon>Alphaproteobacteria</taxon>
        <taxon>Hyphomicrobiales</taxon>
        <taxon>Xanthobacteraceae</taxon>
        <taxon>Labrys</taxon>
    </lineage>
</organism>
<dbReference type="EMBL" id="JAUSVK010000001">
    <property type="protein sequence ID" value="MDQ0393879.1"/>
    <property type="molecule type" value="Genomic_DNA"/>
</dbReference>
<dbReference type="RefSeq" id="WP_307429904.1">
    <property type="nucleotide sequence ID" value="NZ_JAUSVK010000001.1"/>
</dbReference>
<feature type="domain" description="DUF1989" evidence="1">
    <location>
        <begin position="13"/>
        <end position="175"/>
    </location>
</feature>
<evidence type="ECO:0000313" key="2">
    <source>
        <dbReference type="EMBL" id="MDQ0393879.1"/>
    </source>
</evidence>
<accession>A0ABU0FGZ0</accession>
<comment type="caution">
    <text evidence="2">The sequence shown here is derived from an EMBL/GenBank/DDBJ whole genome shotgun (WGS) entry which is preliminary data.</text>
</comment>
<dbReference type="Proteomes" id="UP001237448">
    <property type="component" value="Unassembled WGS sequence"/>
</dbReference>
<dbReference type="PANTHER" id="PTHR31527">
    <property type="entry name" value="RE64534P"/>
    <property type="match status" value="1"/>
</dbReference>
<evidence type="ECO:0000259" key="1">
    <source>
        <dbReference type="Pfam" id="PF09347"/>
    </source>
</evidence>
<dbReference type="PANTHER" id="PTHR31527:SF0">
    <property type="entry name" value="RE64534P"/>
    <property type="match status" value="1"/>
</dbReference>
<sequence length="211" mass="22886">MSVSLGETADLRLKASHGLAISLRRGERLRIENLFGTQVVDTWLLAGDDPFEHSSMDHTRSVNSNIFLEKEMVVASSLRRPMARLVEDTSPGRHDTLLCPCNAAIYRELRCEGYHRSCTDNFHEALGAVGITLPFTPASLNLFMNVPVAADGSVERVAPASRPGDAVVLQAEMDVTVVLSACPQDVTPINGTERTPRDIGLAIRPARGAPL</sequence>
<proteinExistence type="predicted"/>
<gene>
    <name evidence="2" type="ORF">J3R73_003671</name>
</gene>